<dbReference type="InterPro" id="IPR015797">
    <property type="entry name" value="NUDIX_hydrolase-like_dom_sf"/>
</dbReference>
<comment type="caution">
    <text evidence="4">The sequence shown here is derived from an EMBL/GenBank/DDBJ whole genome shotgun (WGS) entry which is preliminary data.</text>
</comment>
<sequence length="181" mass="20538">MKLTEKRLSGKELYHGKIIRVQLDEVELENGAKAMREVVRHPGGVCAAILTEKNELMFVRQFRYPYAQVVLECPAGKLEPGEDPDEAIKREQKEETGTTSSRYIKLGEIYPTPGYCDEILHLYACRVESYGDLSPDEDEFLEVERIPLQKAVEMAENGELLDAKTQILVLRAARLVEQGKL</sequence>
<evidence type="ECO:0000313" key="5">
    <source>
        <dbReference type="Proteomes" id="UP000824242"/>
    </source>
</evidence>
<evidence type="ECO:0000256" key="2">
    <source>
        <dbReference type="ARBA" id="ARBA00022801"/>
    </source>
</evidence>
<dbReference type="GO" id="GO:0005829">
    <property type="term" value="C:cytosol"/>
    <property type="evidence" value="ECO:0007669"/>
    <property type="project" value="TreeGrafter"/>
</dbReference>
<keyword evidence="2 4" id="KW-0378">Hydrolase</keyword>
<dbReference type="PANTHER" id="PTHR11839:SF18">
    <property type="entry name" value="NUDIX HYDROLASE DOMAIN-CONTAINING PROTEIN"/>
    <property type="match status" value="1"/>
</dbReference>
<dbReference type="PANTHER" id="PTHR11839">
    <property type="entry name" value="UDP/ADP-SUGAR PYROPHOSPHATASE"/>
    <property type="match status" value="1"/>
</dbReference>
<reference evidence="4" key="1">
    <citation type="submission" date="2020-10" db="EMBL/GenBank/DDBJ databases">
        <authorList>
            <person name="Gilroy R."/>
        </authorList>
    </citation>
    <scope>NUCLEOTIDE SEQUENCE</scope>
    <source>
        <strain evidence="4">ChiSxjej1B13-7958</strain>
    </source>
</reference>
<proteinExistence type="predicted"/>
<dbReference type="GO" id="GO:0016787">
    <property type="term" value="F:hydrolase activity"/>
    <property type="evidence" value="ECO:0007669"/>
    <property type="project" value="UniProtKB-KW"/>
</dbReference>
<evidence type="ECO:0000313" key="4">
    <source>
        <dbReference type="EMBL" id="HIR46683.1"/>
    </source>
</evidence>
<evidence type="ECO:0000256" key="1">
    <source>
        <dbReference type="ARBA" id="ARBA00001946"/>
    </source>
</evidence>
<evidence type="ECO:0000259" key="3">
    <source>
        <dbReference type="PROSITE" id="PS51462"/>
    </source>
</evidence>
<feature type="domain" description="Nudix hydrolase" evidence="3">
    <location>
        <begin position="39"/>
        <end position="168"/>
    </location>
</feature>
<dbReference type="GO" id="GO:0019693">
    <property type="term" value="P:ribose phosphate metabolic process"/>
    <property type="evidence" value="ECO:0007669"/>
    <property type="project" value="TreeGrafter"/>
</dbReference>
<dbReference type="PROSITE" id="PS51462">
    <property type="entry name" value="NUDIX"/>
    <property type="match status" value="1"/>
</dbReference>
<dbReference type="Gene3D" id="3.90.79.10">
    <property type="entry name" value="Nucleoside Triphosphate Pyrophosphohydrolase"/>
    <property type="match status" value="1"/>
</dbReference>
<accession>A0A9D1AM10</accession>
<dbReference type="InterPro" id="IPR000086">
    <property type="entry name" value="NUDIX_hydrolase_dom"/>
</dbReference>
<name>A0A9D1AM10_9FIRM</name>
<organism evidence="4 5">
    <name type="scientific">Candidatus Caccousia avicola</name>
    <dbReference type="NCBI Taxonomy" id="2840721"/>
    <lineage>
        <taxon>Bacteria</taxon>
        <taxon>Bacillati</taxon>
        <taxon>Bacillota</taxon>
        <taxon>Clostridia</taxon>
        <taxon>Eubacteriales</taxon>
        <taxon>Oscillospiraceae</taxon>
        <taxon>Oscillospiraceae incertae sedis</taxon>
        <taxon>Candidatus Caccousia</taxon>
    </lineage>
</organism>
<dbReference type="AlphaFoldDB" id="A0A9D1AM10"/>
<reference evidence="4" key="2">
    <citation type="journal article" date="2021" name="PeerJ">
        <title>Extensive microbial diversity within the chicken gut microbiome revealed by metagenomics and culture.</title>
        <authorList>
            <person name="Gilroy R."/>
            <person name="Ravi A."/>
            <person name="Getino M."/>
            <person name="Pursley I."/>
            <person name="Horton D.L."/>
            <person name="Alikhan N.F."/>
            <person name="Baker D."/>
            <person name="Gharbi K."/>
            <person name="Hall N."/>
            <person name="Watson M."/>
            <person name="Adriaenssens E.M."/>
            <person name="Foster-Nyarko E."/>
            <person name="Jarju S."/>
            <person name="Secka A."/>
            <person name="Antonio M."/>
            <person name="Oren A."/>
            <person name="Chaudhuri R.R."/>
            <person name="La Ragione R."/>
            <person name="Hildebrand F."/>
            <person name="Pallen M.J."/>
        </authorList>
    </citation>
    <scope>NUCLEOTIDE SEQUENCE</scope>
    <source>
        <strain evidence="4">ChiSxjej1B13-7958</strain>
    </source>
</reference>
<dbReference type="EMBL" id="DVGZ01000034">
    <property type="protein sequence ID" value="HIR46683.1"/>
    <property type="molecule type" value="Genomic_DNA"/>
</dbReference>
<comment type="cofactor">
    <cofactor evidence="1">
        <name>Mg(2+)</name>
        <dbReference type="ChEBI" id="CHEBI:18420"/>
    </cofactor>
</comment>
<dbReference type="Pfam" id="PF00293">
    <property type="entry name" value="NUDIX"/>
    <property type="match status" value="1"/>
</dbReference>
<dbReference type="GO" id="GO:0006753">
    <property type="term" value="P:nucleoside phosphate metabolic process"/>
    <property type="evidence" value="ECO:0007669"/>
    <property type="project" value="TreeGrafter"/>
</dbReference>
<dbReference type="SUPFAM" id="SSF55811">
    <property type="entry name" value="Nudix"/>
    <property type="match status" value="1"/>
</dbReference>
<gene>
    <name evidence="4" type="ORF">IAB89_03330</name>
</gene>
<dbReference type="Proteomes" id="UP000824242">
    <property type="component" value="Unassembled WGS sequence"/>
</dbReference>
<protein>
    <submittedName>
        <fullName evidence="4">NUDIX hydrolase</fullName>
    </submittedName>
</protein>